<reference evidence="8 9" key="1">
    <citation type="journal article" date="2012" name="Int. J. Syst. Evol. Microbiol.">
        <title>Vibrio caribbeanicus sp. nov., isolated from the marine sponge Scleritoderma cyanea.</title>
        <authorList>
            <person name="Hoffmann M."/>
            <person name="Monday S.R."/>
            <person name="Allard M.W."/>
            <person name="Strain E.A."/>
            <person name="Whittaker P."/>
            <person name="Naum M."/>
            <person name="McCarthy P.J."/>
            <person name="Lopez J.V."/>
            <person name="Fischer M."/>
            <person name="Brown E.W."/>
        </authorList>
    </citation>
    <scope>NUCLEOTIDE SEQUENCE [LARGE SCALE GENOMIC DNA]</scope>
    <source>
        <strain evidence="8 9">LMG 19158</strain>
    </source>
</reference>
<dbReference type="Pfam" id="PF03743">
    <property type="entry name" value="TrbI"/>
    <property type="match status" value="1"/>
</dbReference>
<keyword evidence="6" id="KW-0175">Coiled coil</keyword>
<feature type="transmembrane region" description="Helical" evidence="7">
    <location>
        <begin position="20"/>
        <end position="38"/>
    </location>
</feature>
<dbReference type="Proteomes" id="UP000004349">
    <property type="component" value="Unassembled WGS sequence"/>
</dbReference>
<proteinExistence type="inferred from homology"/>
<name>F9RN98_9VIBR</name>
<keyword evidence="4 7" id="KW-1133">Transmembrane helix</keyword>
<evidence type="ECO:0000256" key="2">
    <source>
        <dbReference type="ARBA" id="ARBA00010265"/>
    </source>
</evidence>
<evidence type="ECO:0000313" key="8">
    <source>
        <dbReference type="EMBL" id="EGU37243.1"/>
    </source>
</evidence>
<feature type="coiled-coil region" evidence="6">
    <location>
        <begin position="98"/>
        <end position="128"/>
    </location>
</feature>
<evidence type="ECO:0000313" key="9">
    <source>
        <dbReference type="Proteomes" id="UP000004349"/>
    </source>
</evidence>
<organism evidence="8 9">
    <name type="scientific">Vibrio scophthalmi LMG 19158</name>
    <dbReference type="NCBI Taxonomy" id="870967"/>
    <lineage>
        <taxon>Bacteria</taxon>
        <taxon>Pseudomonadati</taxon>
        <taxon>Pseudomonadota</taxon>
        <taxon>Gammaproteobacteria</taxon>
        <taxon>Vibrionales</taxon>
        <taxon>Vibrionaceae</taxon>
        <taxon>Vibrio</taxon>
    </lineage>
</organism>
<evidence type="ECO:0000256" key="7">
    <source>
        <dbReference type="SAM" id="Phobius"/>
    </source>
</evidence>
<comment type="caution">
    <text evidence="8">The sequence shown here is derived from an EMBL/GenBank/DDBJ whole genome shotgun (WGS) entry which is preliminary data.</text>
</comment>
<evidence type="ECO:0000256" key="5">
    <source>
        <dbReference type="ARBA" id="ARBA00023136"/>
    </source>
</evidence>
<dbReference type="Gene3D" id="2.40.128.260">
    <property type="entry name" value="Type IV secretion system, VirB10/TraB/TrbI"/>
    <property type="match status" value="1"/>
</dbReference>
<evidence type="ECO:0000256" key="4">
    <source>
        <dbReference type="ARBA" id="ARBA00022989"/>
    </source>
</evidence>
<gene>
    <name evidence="8" type="ORF">VIS19158_03512</name>
</gene>
<comment type="similarity">
    <text evidence="2">Belongs to the TrbI/VirB10 family.</text>
</comment>
<evidence type="ECO:0000256" key="6">
    <source>
        <dbReference type="SAM" id="Coils"/>
    </source>
</evidence>
<evidence type="ECO:0000256" key="1">
    <source>
        <dbReference type="ARBA" id="ARBA00004167"/>
    </source>
</evidence>
<comment type="subcellular location">
    <subcellularLocation>
        <location evidence="1">Membrane</location>
        <topology evidence="1">Single-pass membrane protein</topology>
    </subcellularLocation>
</comment>
<dbReference type="EMBL" id="AFWE01000111">
    <property type="protein sequence ID" value="EGU37243.1"/>
    <property type="molecule type" value="Genomic_DNA"/>
</dbReference>
<dbReference type="InterPro" id="IPR005498">
    <property type="entry name" value="T4SS_VirB10/TraB/TrbI"/>
</dbReference>
<keyword evidence="3 7" id="KW-0812">Transmembrane</keyword>
<dbReference type="GO" id="GO:0016020">
    <property type="term" value="C:membrane"/>
    <property type="evidence" value="ECO:0007669"/>
    <property type="project" value="UniProtKB-SubCell"/>
</dbReference>
<dbReference type="eggNOG" id="COG2948">
    <property type="taxonomic scope" value="Bacteria"/>
</dbReference>
<sequence>MAEESVNEQSPQFSTKAKRYLGGAFGLICLLFIIAILIEQLSTKTESTETQAATTTDKTIPADVSSQTFNKVRDDREKAAESVDVVQSHNPIPSSFSNMTSNIALSQLEQEKQNMEALEFKRAALASRSAWGLIEPEKTSHVVNVPVSTPTYKSDYRPDDQLSSDDQRQMIAQRLKDVAILKQQIQAGNYSAFEAQEKTQTLTSLENSFSPPPPEIVGFTDENQYNASTEGLLKIPIGTIIPAITVTKANSDMTGTFKGMVSQDVFDVTGEYVLIPKGADVILKSVRISNPNEVINPRVGTTVPWIILPNGNKIDLSKSTGLDREGLAGISDQVDRHLLEQFMGVAAYALIANETSYSGSGANNDSSYEGEVSQGLRDQASPLAQKYLALTATNTIRTGQSMNVIVEEEIYLKPWRNIYEDYL</sequence>
<dbReference type="RefSeq" id="WP_005595186.1">
    <property type="nucleotide sequence ID" value="NZ_AFWE01000111.1"/>
</dbReference>
<dbReference type="CDD" id="cd16429">
    <property type="entry name" value="VirB10"/>
    <property type="match status" value="1"/>
</dbReference>
<dbReference type="InterPro" id="IPR042217">
    <property type="entry name" value="T4SS_VirB10/TrbI"/>
</dbReference>
<accession>F9RN98</accession>
<evidence type="ECO:0000256" key="3">
    <source>
        <dbReference type="ARBA" id="ARBA00022692"/>
    </source>
</evidence>
<keyword evidence="5 7" id="KW-0472">Membrane</keyword>
<dbReference type="AlphaFoldDB" id="F9RN98"/>
<protein>
    <submittedName>
        <fullName evidence="8">Conjugal transfer protein</fullName>
    </submittedName>
</protein>